<keyword evidence="20" id="KW-1185">Reference proteome</keyword>
<dbReference type="PANTHER" id="PTHR15036">
    <property type="entry name" value="PIKACHURIN-LIKE PROTEIN"/>
    <property type="match status" value="1"/>
</dbReference>
<evidence type="ECO:0000256" key="3">
    <source>
        <dbReference type="ARBA" id="ARBA00022536"/>
    </source>
</evidence>
<evidence type="ECO:0000256" key="1">
    <source>
        <dbReference type="ARBA" id="ARBA00004479"/>
    </source>
</evidence>
<dbReference type="Pfam" id="PF00754">
    <property type="entry name" value="F5_F8_type_C"/>
    <property type="match status" value="1"/>
</dbReference>
<dbReference type="EMBL" id="AACZ04061532">
    <property type="status" value="NOT_ANNOTATED_CDS"/>
    <property type="molecule type" value="Genomic_DNA"/>
</dbReference>
<feature type="domain" description="Fibrinogen C-terminal" evidence="18">
    <location>
        <begin position="568"/>
        <end position="620"/>
    </location>
</feature>
<feature type="domain" description="Laminin G" evidence="16">
    <location>
        <begin position="750"/>
        <end position="922"/>
    </location>
</feature>
<dbReference type="SUPFAM" id="SSF49899">
    <property type="entry name" value="Concanavalin A-like lectins/glucanases"/>
    <property type="match status" value="3"/>
</dbReference>
<feature type="domain" description="Laminin G" evidence="16">
    <location>
        <begin position="355"/>
        <end position="530"/>
    </location>
</feature>
<reference evidence="19" key="2">
    <citation type="submission" date="2025-08" db="UniProtKB">
        <authorList>
            <consortium name="Ensembl"/>
        </authorList>
    </citation>
    <scope>IDENTIFICATION</scope>
</reference>
<dbReference type="FunFam" id="2.60.120.260:FF:000016">
    <property type="entry name" value="Contactin-associated protein-like 4 isoform 1"/>
    <property type="match status" value="1"/>
</dbReference>
<evidence type="ECO:0000256" key="7">
    <source>
        <dbReference type="ARBA" id="ARBA00022889"/>
    </source>
</evidence>
<dbReference type="EMBL" id="AACZ04009198">
    <property type="status" value="NOT_ANNOTATED_CDS"/>
    <property type="molecule type" value="Genomic_DNA"/>
</dbReference>
<dbReference type="Pfam" id="PF02210">
    <property type="entry name" value="Laminin_G_2"/>
    <property type="match status" value="3"/>
</dbReference>
<dbReference type="GO" id="GO:0007155">
    <property type="term" value="P:cell adhesion"/>
    <property type="evidence" value="ECO:0007669"/>
    <property type="project" value="UniProtKB-KW"/>
</dbReference>
<evidence type="ECO:0000256" key="5">
    <source>
        <dbReference type="ARBA" id="ARBA00022729"/>
    </source>
</evidence>
<dbReference type="EMBL" id="AACZ04061533">
    <property type="status" value="NOT_ANNOTATED_CDS"/>
    <property type="molecule type" value="Genomic_DNA"/>
</dbReference>
<evidence type="ECO:0000256" key="14">
    <source>
        <dbReference type="SAM" id="MobiDB-lite"/>
    </source>
</evidence>
<feature type="disulfide bond" evidence="13">
    <location>
        <begin position="895"/>
        <end position="922"/>
    </location>
</feature>
<keyword evidence="4" id="KW-0812">Transmembrane</keyword>
<dbReference type="CDD" id="cd00057">
    <property type="entry name" value="FA58C"/>
    <property type="match status" value="1"/>
</dbReference>
<dbReference type="SUPFAM" id="SSF49785">
    <property type="entry name" value="Galactose-binding domain-like"/>
    <property type="match status" value="1"/>
</dbReference>
<dbReference type="InterPro" id="IPR000742">
    <property type="entry name" value="EGF"/>
</dbReference>
<evidence type="ECO:0000256" key="8">
    <source>
        <dbReference type="ARBA" id="ARBA00022989"/>
    </source>
</evidence>
<feature type="region of interest" description="Disordered" evidence="14">
    <location>
        <begin position="1112"/>
        <end position="1135"/>
    </location>
</feature>
<evidence type="ECO:0000256" key="6">
    <source>
        <dbReference type="ARBA" id="ARBA00022737"/>
    </source>
</evidence>
<keyword evidence="6" id="KW-0677">Repeat</keyword>
<dbReference type="InterPro" id="IPR036056">
    <property type="entry name" value="Fibrinogen-like_C"/>
</dbReference>
<dbReference type="Proteomes" id="UP000002277">
    <property type="component" value="Chromosome 9"/>
</dbReference>
<feature type="domain" description="EGF-like" evidence="17">
    <location>
        <begin position="923"/>
        <end position="961"/>
    </location>
</feature>
<keyword evidence="5" id="KW-0732">Signal</keyword>
<evidence type="ECO:0000256" key="10">
    <source>
        <dbReference type="ARBA" id="ARBA00023157"/>
    </source>
</evidence>
<dbReference type="NCBIfam" id="NF040941">
    <property type="entry name" value="GGGWT_bact"/>
    <property type="match status" value="1"/>
</dbReference>
<dbReference type="PROSITE" id="PS51406">
    <property type="entry name" value="FIBRINOGEN_C_2"/>
    <property type="match status" value="1"/>
</dbReference>
<dbReference type="GeneTree" id="ENSGT00940000160228"/>
<dbReference type="PANTHER" id="PTHR15036:SF36">
    <property type="entry name" value="CONTACTIN-ASSOCIATED PROTEIN-LIKE 3-RELATED"/>
    <property type="match status" value="1"/>
</dbReference>
<feature type="domain" description="F5/8 type C" evidence="15">
    <location>
        <begin position="16"/>
        <end position="162"/>
    </location>
</feature>
<comment type="subcellular location">
    <subcellularLocation>
        <location evidence="1">Membrane</location>
        <topology evidence="1">Single-pass type I membrane protein</topology>
    </subcellularLocation>
</comment>
<dbReference type="CDD" id="cd00110">
    <property type="entry name" value="LamG"/>
    <property type="match status" value="3"/>
</dbReference>
<dbReference type="InterPro" id="IPR050372">
    <property type="entry name" value="Neurexin-related_CASP"/>
</dbReference>
<feature type="domain" description="EGF-like" evidence="17">
    <location>
        <begin position="532"/>
        <end position="569"/>
    </location>
</feature>
<organism evidence="19 20">
    <name type="scientific">Pan troglodytes</name>
    <name type="common">Chimpanzee</name>
    <dbReference type="NCBI Taxonomy" id="9598"/>
    <lineage>
        <taxon>Eukaryota</taxon>
        <taxon>Metazoa</taxon>
        <taxon>Chordata</taxon>
        <taxon>Craniata</taxon>
        <taxon>Vertebrata</taxon>
        <taxon>Euteleostomi</taxon>
        <taxon>Mammalia</taxon>
        <taxon>Eutheria</taxon>
        <taxon>Euarchontoglires</taxon>
        <taxon>Primates</taxon>
        <taxon>Haplorrhini</taxon>
        <taxon>Catarrhini</taxon>
        <taxon>Hominidae</taxon>
        <taxon>Pan</taxon>
    </lineage>
</organism>
<dbReference type="PROSITE" id="PS01285">
    <property type="entry name" value="FA58C_1"/>
    <property type="match status" value="1"/>
</dbReference>
<dbReference type="InterPro" id="IPR001791">
    <property type="entry name" value="Laminin_G"/>
</dbReference>
<keyword evidence="3 12" id="KW-0245">EGF-like domain</keyword>
<dbReference type="PROSITE" id="PS50025">
    <property type="entry name" value="LAM_G_DOMAIN"/>
    <property type="match status" value="3"/>
</dbReference>
<evidence type="ECO:0000256" key="11">
    <source>
        <dbReference type="ARBA" id="ARBA00023180"/>
    </source>
</evidence>
<keyword evidence="9" id="KW-0472">Membrane</keyword>
<dbReference type="GO" id="GO:0016020">
    <property type="term" value="C:membrane"/>
    <property type="evidence" value="ECO:0007669"/>
    <property type="project" value="UniProtKB-SubCell"/>
</dbReference>
<proteinExistence type="inferred from homology"/>
<dbReference type="Ensembl" id="ENSPTRT00000038777.7">
    <property type="protein sequence ID" value="ENSPTRP00000035847.7"/>
    <property type="gene ID" value="ENSPTRG00000020961.7"/>
</dbReference>
<dbReference type="HOGENOM" id="CLU_003504_1_0_1"/>
<keyword evidence="7" id="KW-0130">Cell adhesion</keyword>
<dbReference type="SMART" id="SM00181">
    <property type="entry name" value="EGF"/>
    <property type="match status" value="2"/>
</dbReference>
<name>H2QXB1_PANTR</name>
<evidence type="ECO:0000256" key="2">
    <source>
        <dbReference type="ARBA" id="ARBA00010241"/>
    </source>
</evidence>
<evidence type="ECO:0000313" key="20">
    <source>
        <dbReference type="Proteomes" id="UP000002277"/>
    </source>
</evidence>
<reference evidence="19" key="3">
    <citation type="submission" date="2025-09" db="UniProtKB">
        <authorList>
            <consortium name="Ensembl"/>
        </authorList>
    </citation>
    <scope>IDENTIFICATION</scope>
</reference>
<dbReference type="CDD" id="cd00054">
    <property type="entry name" value="EGF_CA"/>
    <property type="match status" value="1"/>
</dbReference>
<dbReference type="InterPro" id="IPR002181">
    <property type="entry name" value="Fibrinogen_a/b/g_C_dom"/>
</dbReference>
<dbReference type="PROSITE" id="PS50022">
    <property type="entry name" value="FA58C_3"/>
    <property type="match status" value="1"/>
</dbReference>
<dbReference type="InterPro" id="IPR013320">
    <property type="entry name" value="ConA-like_dom_sf"/>
</dbReference>
<dbReference type="Gene3D" id="2.60.120.1000">
    <property type="match status" value="1"/>
</dbReference>
<dbReference type="InterPro" id="IPR008979">
    <property type="entry name" value="Galactose-bd-like_sf"/>
</dbReference>
<dbReference type="FunCoup" id="H2QXB1">
    <property type="interactions" value="811"/>
</dbReference>
<dbReference type="EMBL" id="AACZ04060736">
    <property type="status" value="NOT_ANNOTATED_CDS"/>
    <property type="molecule type" value="Genomic_DNA"/>
</dbReference>
<comment type="caution">
    <text evidence="12">Lacks conserved residue(s) required for the propagation of feature annotation.</text>
</comment>
<dbReference type="SUPFAM" id="SSF56496">
    <property type="entry name" value="Fibrinogen C-terminal domain-like"/>
    <property type="match status" value="1"/>
</dbReference>
<dbReference type="InterPro" id="IPR000421">
    <property type="entry name" value="FA58C"/>
</dbReference>
<dbReference type="EMBL" id="AACZ04000549">
    <property type="status" value="NOT_ANNOTATED_CDS"/>
    <property type="molecule type" value="Genomic_DNA"/>
</dbReference>
<dbReference type="EMBL" id="AACZ04009674">
    <property type="status" value="NOT_ANNOTATED_CDS"/>
    <property type="molecule type" value="Genomic_DNA"/>
</dbReference>
<dbReference type="Gene3D" id="2.10.25.10">
    <property type="entry name" value="Laminin"/>
    <property type="match status" value="2"/>
</dbReference>
<dbReference type="SMART" id="SM00282">
    <property type="entry name" value="LamG"/>
    <property type="match status" value="3"/>
</dbReference>
<evidence type="ECO:0000256" key="12">
    <source>
        <dbReference type="PROSITE-ProRule" id="PRU00076"/>
    </source>
</evidence>
<dbReference type="AlphaFoldDB" id="H2QXB1"/>
<dbReference type="Gene3D" id="2.60.120.260">
    <property type="entry name" value="Galactose-binding domain-like"/>
    <property type="match status" value="1"/>
</dbReference>
<protein>
    <submittedName>
        <fullName evidence="19">Contactin associated protein family member 3</fullName>
    </submittedName>
</protein>
<dbReference type="Gene3D" id="2.60.120.200">
    <property type="match status" value="3"/>
</dbReference>
<gene>
    <name evidence="19" type="primary">CNTNAP3</name>
</gene>
<evidence type="ECO:0000256" key="13">
    <source>
        <dbReference type="PROSITE-ProRule" id="PRU00122"/>
    </source>
</evidence>
<evidence type="ECO:0000259" key="15">
    <source>
        <dbReference type="PROSITE" id="PS50022"/>
    </source>
</evidence>
<feature type="domain" description="Laminin G" evidence="16">
    <location>
        <begin position="168"/>
        <end position="349"/>
    </location>
</feature>
<sequence length="1167" mass="127186">PGCVNHITVFFPAADCDAPLASALPRSSFSSSSELSSSHGPGFSRLNRRDGAGGWTPLVSNKYQWLQIDLGERMEVTAVATQGGYGSSDWVTSYLLMFSDGGRNWKQYRREESIWGFPGNTNADSVVHYRLQPPFEARFLRFLPLAWNPRGRIGMRIEVYGCAYKSEVVYFDGQSALLYTLDKKPLKPIRDVISLKFKAMQSNGILLHREGQHGNHITLELIKGKLVFFLNSGNAKLPSTIAPVTLTLGSLLDDQHWHSVLIELLDTQVNFTVDKHTHHFQAKGDSSYLDLNFEISFGGIPTPGRSRAFTRKSFHGCLENLYYNGVDVTELAKKHKPQILMMGNVSFSCPQPQTVPVTFLSSRSYLALPGNSGEDKVSVTFQFRTWNRAGHLLFGELRRGSGSFVLFLKDGKLKLSLFQPGQSPRNVTAGAGLNDGQWHSVSFSAKWSHMNVVVDDDTAVQPLVAVLIDSGDTYYFGGCLDNSSGSGCKSPLGGFQGCLRLITIGDKAVDPILVQQGALGSFRDLQIDSCGITDRCLPSYCEHGGECSQSWDTFSCDCLGTGYTGETCHSSLYEQSCEAHKHRGNPSGLYYIDADGSGPLGPFLVYCNMTADAAWTVVRHGGPDAVTLRGAPSGHPRSAVSFAYAADAGQLRASVNLAERCEQRLALRCGTARRPDSRDGTPLSWWVGRTNETHTYWGGSLPDAQKCTCGLEGNCIDSQYYCNCDAGRNEWTSDTIVLSQKEHLPVTQIVMTDAGRPRSEAAYTLGPLLCHGDNFILHFPAFHGELTADVCFFFKTTVSSGQYSYLIFLAPTEVTFSFDVGNGPCEVTVQSPTPFNDNQWHHVRAERNVKGASLQVDQLPQKMQPAPADGHVRLQLNSQLFIGGTATRQRGFLGCIRSLQLNGVALDLEERATVTPGVEPGCAGHCSTYGHLCRNGGRCREKRRGVTCDCAFSAYDGPFCSNGKCDQGAGYRESNIQIKNLVLWHFQAGHIRSSVNPLSYETGIISKNYYFKKQLLKIFRKCPKEIHQMKKHLLISNNSESLRHLKAAGADPDTRRAATSGFTGCLSAVRFGRAAPLKAALRPSGTSRVTVRGHVAPMARCAAGAASGSPARELAPRLAGGAGRSGPADEGEPLVNADRRDSAVIGGNKALNDLVLVIIALDNDTIT</sequence>
<evidence type="ECO:0000313" key="19">
    <source>
        <dbReference type="Ensembl" id="ENSPTRP00000035847.7"/>
    </source>
</evidence>
<reference evidence="19 20" key="1">
    <citation type="journal article" date="2005" name="Nature">
        <title>Initial sequence of the chimpanzee genome and comparison with the human genome.</title>
        <authorList>
            <consortium name="Chimpanzee sequencing and analysis consortium"/>
        </authorList>
    </citation>
    <scope>NUCLEOTIDE SEQUENCE [LARGE SCALE GENOMIC DNA]</scope>
</reference>
<evidence type="ECO:0000259" key="16">
    <source>
        <dbReference type="PROSITE" id="PS50025"/>
    </source>
</evidence>
<dbReference type="EMBL" id="AC192197">
    <property type="status" value="NOT_ANNOTATED_CDS"/>
    <property type="molecule type" value="Genomic_DNA"/>
</dbReference>
<accession>H2QXB1</accession>
<evidence type="ECO:0000259" key="17">
    <source>
        <dbReference type="PROSITE" id="PS50026"/>
    </source>
</evidence>
<dbReference type="PROSITE" id="PS01286">
    <property type="entry name" value="FA58C_2"/>
    <property type="match status" value="1"/>
</dbReference>
<dbReference type="InParanoid" id="H2QXB1"/>
<dbReference type="eggNOG" id="KOG3516">
    <property type="taxonomic scope" value="Eukaryota"/>
</dbReference>
<evidence type="ECO:0000256" key="4">
    <source>
        <dbReference type="ARBA" id="ARBA00022692"/>
    </source>
</evidence>
<dbReference type="Bgee" id="ENSPTRG00000020961">
    <property type="expression patterns" value="Expressed in colon and 22 other cell types or tissues"/>
</dbReference>
<dbReference type="EMBL" id="AACZ04066795">
    <property type="status" value="NOT_ANNOTATED_CDS"/>
    <property type="molecule type" value="Genomic_DNA"/>
</dbReference>
<comment type="similarity">
    <text evidence="2">Belongs to the neurexin family.</text>
</comment>
<keyword evidence="11" id="KW-0325">Glycoprotein</keyword>
<evidence type="ECO:0000256" key="9">
    <source>
        <dbReference type="ARBA" id="ARBA00023136"/>
    </source>
</evidence>
<keyword evidence="10 13" id="KW-1015">Disulfide bond</keyword>
<dbReference type="SMART" id="SM00231">
    <property type="entry name" value="FA58C"/>
    <property type="match status" value="1"/>
</dbReference>
<dbReference type="Pfam" id="PF00008">
    <property type="entry name" value="EGF"/>
    <property type="match status" value="1"/>
</dbReference>
<dbReference type="PROSITE" id="PS50026">
    <property type="entry name" value="EGF_3"/>
    <property type="match status" value="2"/>
</dbReference>
<evidence type="ECO:0000259" key="18">
    <source>
        <dbReference type="PROSITE" id="PS51406"/>
    </source>
</evidence>
<keyword evidence="8" id="KW-1133">Transmembrane helix</keyword>